<keyword evidence="8 10" id="KW-0406">Ion transport</keyword>
<keyword evidence="6 10" id="KW-0630">Potassium</keyword>
<feature type="transmembrane region" description="Helical" evidence="10">
    <location>
        <begin position="457"/>
        <end position="476"/>
    </location>
</feature>
<evidence type="ECO:0000256" key="6">
    <source>
        <dbReference type="ARBA" id="ARBA00022958"/>
    </source>
</evidence>
<dbReference type="Proteomes" id="UP001491310">
    <property type="component" value="Unassembled WGS sequence"/>
</dbReference>
<dbReference type="PANTHER" id="PTHR30540:SF83">
    <property type="entry name" value="K+ POTASSIUM TRANSPORTER"/>
    <property type="match status" value="1"/>
</dbReference>
<evidence type="ECO:0000313" key="13">
    <source>
        <dbReference type="EMBL" id="KAK9918504.1"/>
    </source>
</evidence>
<comment type="similarity">
    <text evidence="2 10">Belongs to the HAK/KUP transporter (TC 2.A.72.3) family.</text>
</comment>
<keyword evidence="9 10" id="KW-0472">Membrane</keyword>
<name>A0ABR2Z2U2_9CHLO</name>
<feature type="transmembrane region" description="Helical" evidence="10">
    <location>
        <begin position="228"/>
        <end position="253"/>
    </location>
</feature>
<evidence type="ECO:0000256" key="9">
    <source>
        <dbReference type="ARBA" id="ARBA00023136"/>
    </source>
</evidence>
<feature type="transmembrane region" description="Helical" evidence="10">
    <location>
        <begin position="482"/>
        <end position="502"/>
    </location>
</feature>
<feature type="domain" description="K+ potassium transporter C-terminal" evidence="12">
    <location>
        <begin position="556"/>
        <end position="726"/>
    </location>
</feature>
<dbReference type="Pfam" id="PF02705">
    <property type="entry name" value="K_trans"/>
    <property type="match status" value="1"/>
</dbReference>
<keyword evidence="5 10" id="KW-0812">Transmembrane</keyword>
<gene>
    <name evidence="13" type="ORF">WJX75_004557</name>
</gene>
<feature type="transmembrane region" description="Helical" evidence="10">
    <location>
        <begin position="67"/>
        <end position="88"/>
    </location>
</feature>
<feature type="transmembrane region" description="Helical" evidence="10">
    <location>
        <begin position="397"/>
        <end position="417"/>
    </location>
</feature>
<keyword evidence="3" id="KW-0813">Transport</keyword>
<proteinExistence type="inferred from homology"/>
<feature type="transmembrane region" description="Helical" evidence="10">
    <location>
        <begin position="273"/>
        <end position="293"/>
    </location>
</feature>
<evidence type="ECO:0000256" key="3">
    <source>
        <dbReference type="ARBA" id="ARBA00022448"/>
    </source>
</evidence>
<dbReference type="NCBIfam" id="TIGR00794">
    <property type="entry name" value="kup"/>
    <property type="match status" value="1"/>
</dbReference>
<dbReference type="EMBL" id="JALJOT010000001">
    <property type="protein sequence ID" value="KAK9918504.1"/>
    <property type="molecule type" value="Genomic_DNA"/>
</dbReference>
<reference evidence="13 14" key="1">
    <citation type="journal article" date="2024" name="Nat. Commun.">
        <title>Phylogenomics reveals the evolutionary origins of lichenization in chlorophyte algae.</title>
        <authorList>
            <person name="Puginier C."/>
            <person name="Libourel C."/>
            <person name="Otte J."/>
            <person name="Skaloud P."/>
            <person name="Haon M."/>
            <person name="Grisel S."/>
            <person name="Petersen M."/>
            <person name="Berrin J.G."/>
            <person name="Delaux P.M."/>
            <person name="Dal Grande F."/>
            <person name="Keller J."/>
        </authorList>
    </citation>
    <scope>NUCLEOTIDE SEQUENCE [LARGE SCALE GENOMIC DNA]</scope>
    <source>
        <strain evidence="13 14">SAG 216-7</strain>
    </source>
</reference>
<dbReference type="InterPro" id="IPR053952">
    <property type="entry name" value="K_trans_C"/>
</dbReference>
<dbReference type="PANTHER" id="PTHR30540">
    <property type="entry name" value="OSMOTIC STRESS POTASSIUM TRANSPORTER"/>
    <property type="match status" value="1"/>
</dbReference>
<keyword evidence="14" id="KW-1185">Reference proteome</keyword>
<protein>
    <recommendedName>
        <fullName evidence="10">Potassium transporter</fullName>
    </recommendedName>
</protein>
<feature type="transmembrane region" description="Helical" evidence="10">
    <location>
        <begin position="160"/>
        <end position="185"/>
    </location>
</feature>
<feature type="transmembrane region" description="Helical" evidence="10">
    <location>
        <begin position="305"/>
        <end position="325"/>
    </location>
</feature>
<comment type="caution">
    <text evidence="13">The sequence shown here is derived from an EMBL/GenBank/DDBJ whole genome shotgun (WGS) entry which is preliminary data.</text>
</comment>
<evidence type="ECO:0000256" key="8">
    <source>
        <dbReference type="ARBA" id="ARBA00023065"/>
    </source>
</evidence>
<keyword evidence="4 10" id="KW-0633">Potassium transport</keyword>
<dbReference type="Pfam" id="PF22776">
    <property type="entry name" value="K_trans_C"/>
    <property type="match status" value="1"/>
</dbReference>
<evidence type="ECO:0000313" key="14">
    <source>
        <dbReference type="Proteomes" id="UP001491310"/>
    </source>
</evidence>
<evidence type="ECO:0000256" key="10">
    <source>
        <dbReference type="RuleBase" id="RU321113"/>
    </source>
</evidence>
<dbReference type="InterPro" id="IPR003855">
    <property type="entry name" value="K+_transporter"/>
</dbReference>
<feature type="transmembrane region" description="Helical" evidence="10">
    <location>
        <begin position="429"/>
        <end position="450"/>
    </location>
</feature>
<sequence>MDRPSAWARDEDLEEGRRRHDAKAKAGWAATLSLSYRAIGIIFGDIGTSPLYTFANIFQTPPDNDDILAAMSLIFWTLTLVGLIKYVFIVLRADDQGEGGTFALYARLARVARLPTPTATEQEYDTNLARYGTKMEGGVKPSVATHVTRALQKSKILQRVLLLLVLVATCMLIGDGCLTPSISVVASITGLKQISSIGNNAVIGISCAVLVLLYVFQRLGTSKLGVVFAPVILLWFFSNFCIGIYNIVVWYPAIFKALSPHYMILYWRDENRISWEVMSGVLLCITGVEAMYADLGHFSRQAVQLTYCCIVYPSVLITYLGQAAFLMKNPNSVANTFYDAIPDPVYWPMFVISTLAAIVASQAIISGTFSIIRQSLMLGCFPRVKIVHTSGIVEGQIYIPEANWTLMVLTIVVVAGFRDSLSISNAYGVAVTFVMFTTTLLMTVGILVIWKHNVFTAIAFFVIFGLIDVSFLSATLNKFLHGGWFPIALSAILFTMSVLWYWGTKRKVEALDSRKVLLGDLFKLTGLGDDGPRAAEEEGSMRTVVLKDGAKIVRVPGVAMVYTNTYTGIPAAFTNLLANVPALHEVVVFITVRYVPIPKVSLDERLLFMPLPVPGLYRCVARYGYTDTIDEDGEFTKAVLNRIAKHSKPELAARLIVPPGTAIEHNMKLVYVMGRTMTHPKPGSGIFRNLMLEHTYNFLRRNSRTASGAFNVPKDRLVEVGVVVEI</sequence>
<accession>A0ABR2Z2U2</accession>
<evidence type="ECO:0000256" key="5">
    <source>
        <dbReference type="ARBA" id="ARBA00022692"/>
    </source>
</evidence>
<evidence type="ECO:0000256" key="7">
    <source>
        <dbReference type="ARBA" id="ARBA00022989"/>
    </source>
</evidence>
<keyword evidence="7 10" id="KW-1133">Transmembrane helix</keyword>
<feature type="transmembrane region" description="Helical" evidence="10">
    <location>
        <begin position="345"/>
        <end position="376"/>
    </location>
</feature>
<comment type="function">
    <text evidence="10">Potassium transporter.</text>
</comment>
<evidence type="ECO:0000256" key="2">
    <source>
        <dbReference type="ARBA" id="ARBA00008440"/>
    </source>
</evidence>
<evidence type="ECO:0000256" key="1">
    <source>
        <dbReference type="ARBA" id="ARBA00004141"/>
    </source>
</evidence>
<feature type="domain" description="K+ potassium transporter integral membrane" evidence="11">
    <location>
        <begin position="35"/>
        <end position="521"/>
    </location>
</feature>
<dbReference type="InterPro" id="IPR053951">
    <property type="entry name" value="K_trans_N"/>
</dbReference>
<feature type="transmembrane region" description="Helical" evidence="10">
    <location>
        <begin position="26"/>
        <end position="47"/>
    </location>
</feature>
<evidence type="ECO:0000259" key="11">
    <source>
        <dbReference type="Pfam" id="PF02705"/>
    </source>
</evidence>
<feature type="transmembrane region" description="Helical" evidence="10">
    <location>
        <begin position="197"/>
        <end position="216"/>
    </location>
</feature>
<organism evidence="13 14">
    <name type="scientific">Coccomyxa subellipsoidea</name>
    <dbReference type="NCBI Taxonomy" id="248742"/>
    <lineage>
        <taxon>Eukaryota</taxon>
        <taxon>Viridiplantae</taxon>
        <taxon>Chlorophyta</taxon>
        <taxon>core chlorophytes</taxon>
        <taxon>Trebouxiophyceae</taxon>
        <taxon>Trebouxiophyceae incertae sedis</taxon>
        <taxon>Coccomyxaceae</taxon>
        <taxon>Coccomyxa</taxon>
    </lineage>
</organism>
<comment type="subcellular location">
    <subcellularLocation>
        <location evidence="1 10">Membrane</location>
        <topology evidence="1 10">Multi-pass membrane protein</topology>
    </subcellularLocation>
</comment>
<evidence type="ECO:0000259" key="12">
    <source>
        <dbReference type="Pfam" id="PF22776"/>
    </source>
</evidence>
<evidence type="ECO:0000256" key="4">
    <source>
        <dbReference type="ARBA" id="ARBA00022538"/>
    </source>
</evidence>